<keyword evidence="3" id="KW-1185">Reference proteome</keyword>
<sequence>MLVGLKVKKTKETSLDNFETNLVFLVLSVLASVATLHASPLFGLPIQNPMAIVNGLGNALNNGIRVGQKVVGTGMGLGSAALGHVLAQGGGLGASRQGSGFVNSDNFAGDNYNDGASGGAGSKSHNIGGNNFHNVGQHHSKVTKVTSVENNDSHNIGGSNFHDQGAQANSQFNKNQNSAAAHGNSLTKAGQGSSNIGLGGLGGAAQQGSNYLDSQNFANQNQGSSAGGASGQSAHNVGGGGFHNVGQHHNKITSVTTSEDEGSHNVGGSNFHNIGAQAQNQFNKGHHGASSAGNSLTSAGQGSQVVGNPVGNGLGLGIGLGNGVGYDAPLMREADEIGIGNGLAANAAANAIGNGIARGPLGDNAAAGANAVGNGIATAAALGADAAYKGANPIESGIATGAGLGGNSAAAGANAIGSGIATGAALGSNLNGNGIANGAALGTDAAVAGANAIGNGIPTRAALGADAAAASATAIGNGLPTGAAAGANAAVAGANAIGNGIAPGVALGANAGANGIGNGIATATAGANIIENGPAGAANALGNSLLGGQTWEDQTGLQDRMLSLTV</sequence>
<evidence type="ECO:0000256" key="1">
    <source>
        <dbReference type="SAM" id="MobiDB-lite"/>
    </source>
</evidence>
<dbReference type="Proteomes" id="UP001152562">
    <property type="component" value="Unassembled WGS sequence"/>
</dbReference>
<dbReference type="AlphaFoldDB" id="A0A9P0XHJ6"/>
<protein>
    <submittedName>
        <fullName evidence="2">Uncharacterized protein</fullName>
    </submittedName>
</protein>
<gene>
    <name evidence="2" type="ORF">PIBRA_LOCUS12457</name>
</gene>
<dbReference type="EMBL" id="CALOZG010000075">
    <property type="protein sequence ID" value="CAH4036697.1"/>
    <property type="molecule type" value="Genomic_DNA"/>
</dbReference>
<organism evidence="2 3">
    <name type="scientific">Pieris brassicae</name>
    <name type="common">White butterfly</name>
    <name type="synonym">Large white butterfly</name>
    <dbReference type="NCBI Taxonomy" id="7116"/>
    <lineage>
        <taxon>Eukaryota</taxon>
        <taxon>Metazoa</taxon>
        <taxon>Ecdysozoa</taxon>
        <taxon>Arthropoda</taxon>
        <taxon>Hexapoda</taxon>
        <taxon>Insecta</taxon>
        <taxon>Pterygota</taxon>
        <taxon>Neoptera</taxon>
        <taxon>Endopterygota</taxon>
        <taxon>Lepidoptera</taxon>
        <taxon>Glossata</taxon>
        <taxon>Ditrysia</taxon>
        <taxon>Papilionoidea</taxon>
        <taxon>Pieridae</taxon>
        <taxon>Pierinae</taxon>
        <taxon>Pieris</taxon>
    </lineage>
</organism>
<feature type="region of interest" description="Disordered" evidence="1">
    <location>
        <begin position="214"/>
        <end position="248"/>
    </location>
</feature>
<reference evidence="2" key="1">
    <citation type="submission" date="2022-05" db="EMBL/GenBank/DDBJ databases">
        <authorList>
            <person name="Okamura Y."/>
        </authorList>
    </citation>
    <scope>NUCLEOTIDE SEQUENCE</scope>
</reference>
<evidence type="ECO:0000313" key="2">
    <source>
        <dbReference type="EMBL" id="CAH4036697.1"/>
    </source>
</evidence>
<proteinExistence type="predicted"/>
<evidence type="ECO:0000313" key="3">
    <source>
        <dbReference type="Proteomes" id="UP001152562"/>
    </source>
</evidence>
<accession>A0A9P0XHJ6</accession>
<feature type="compositionally biased region" description="Polar residues" evidence="1">
    <location>
        <begin position="291"/>
        <end position="304"/>
    </location>
</feature>
<name>A0A9P0XHJ6_PIEBR</name>
<comment type="caution">
    <text evidence="2">The sequence shown here is derived from an EMBL/GenBank/DDBJ whole genome shotgun (WGS) entry which is preliminary data.</text>
</comment>
<feature type="region of interest" description="Disordered" evidence="1">
    <location>
        <begin position="282"/>
        <end position="304"/>
    </location>
</feature>